<sequence length="561" mass="62007">MFKILYTLFILFILLGCSGTTPIVVEGEGSKIIGTITYDRVPVEVDTMGSARLNYAQTYRGTGKYLVIKALDENNQVLAQTTSNNVGEYTLYVPENTAVKIRAYARMFKENVWDLSVVDNTNQKSMYVIEGSLYNSGDADSRRDLHAPSGWDGQSYSQPRDAAPFAILDSINTIMQKVILASPDIQFPQLLINWSVNNVSVGGNTSLGQIGTSSYTSDDGNMWILGDANSDTDEYDDHIIIHEWAHFFEDKFSRSDSIGGGHSSGDALDIRVAFGEGFGNAMSAIATDNPIYFDTSGYNQSAGWYMNIESSAQENPGWFSEASIQRILYDLYDSNNEGSDQASLGFRPIFNAMVGKERNAKAFTSIFTFIDALKSENSSSAASIDQVVSSERINTIHDPYGNYRSNTANGLFTTPLYRTLEVGKWITQCNNNVYGVYNKLGNRTYVKVNIPSAGIYTFGAKPYGSAYGDPDIVLYNTTYPFDIQGMSPLEGESSDALTMNLEAKEYMLEVYDSAYNNSCFVINLEQGQGGIQMGKLNNGSVNSAKPIFNNHRRPERRPQSK</sequence>
<dbReference type="AlphaFoldDB" id="A0A6S6SRK5"/>
<evidence type="ECO:0008006" key="3">
    <source>
        <dbReference type="Google" id="ProtNLM"/>
    </source>
</evidence>
<gene>
    <name evidence="2" type="ORF">HELGO_WM3847</name>
</gene>
<evidence type="ECO:0000256" key="1">
    <source>
        <dbReference type="SAM" id="MobiDB-lite"/>
    </source>
</evidence>
<organism evidence="2">
    <name type="scientific">uncultured Sulfurovum sp</name>
    <dbReference type="NCBI Taxonomy" id="269237"/>
    <lineage>
        <taxon>Bacteria</taxon>
        <taxon>Pseudomonadati</taxon>
        <taxon>Campylobacterota</taxon>
        <taxon>Epsilonproteobacteria</taxon>
        <taxon>Campylobacterales</taxon>
        <taxon>Sulfurovaceae</taxon>
        <taxon>Sulfurovum</taxon>
        <taxon>environmental samples</taxon>
    </lineage>
</organism>
<evidence type="ECO:0000313" key="2">
    <source>
        <dbReference type="EMBL" id="CAA6808280.1"/>
    </source>
</evidence>
<proteinExistence type="predicted"/>
<feature type="region of interest" description="Disordered" evidence="1">
    <location>
        <begin position="542"/>
        <end position="561"/>
    </location>
</feature>
<protein>
    <recommendedName>
        <fullName evidence="3">Lipoprotein</fullName>
    </recommendedName>
</protein>
<accession>A0A6S6SRK5</accession>
<dbReference type="PROSITE" id="PS51257">
    <property type="entry name" value="PROKAR_LIPOPROTEIN"/>
    <property type="match status" value="1"/>
</dbReference>
<reference evidence="2" key="1">
    <citation type="submission" date="2020-01" db="EMBL/GenBank/DDBJ databases">
        <authorList>
            <person name="Meier V. D."/>
            <person name="Meier V D."/>
        </authorList>
    </citation>
    <scope>NUCLEOTIDE SEQUENCE</scope>
    <source>
        <strain evidence="2">HLG_WM_MAG_04</strain>
    </source>
</reference>
<name>A0A6S6SRK5_9BACT</name>
<dbReference type="EMBL" id="CACVAX010000018">
    <property type="protein sequence ID" value="CAA6808280.1"/>
    <property type="molecule type" value="Genomic_DNA"/>
</dbReference>